<dbReference type="InterPro" id="IPR011009">
    <property type="entry name" value="Kinase-like_dom_sf"/>
</dbReference>
<evidence type="ECO:0000313" key="2">
    <source>
        <dbReference type="EMBL" id="KAK4575901.1"/>
    </source>
</evidence>
<keyword evidence="1" id="KW-1133">Transmembrane helix</keyword>
<dbReference type="Pfam" id="PF13855">
    <property type="entry name" value="LRR_8"/>
    <property type="match status" value="1"/>
</dbReference>
<evidence type="ECO:0000313" key="3">
    <source>
        <dbReference type="Proteomes" id="UP001324115"/>
    </source>
</evidence>
<organism evidence="2 3">
    <name type="scientific">Quercus rubra</name>
    <name type="common">Northern red oak</name>
    <name type="synonym">Quercus borealis</name>
    <dbReference type="NCBI Taxonomy" id="3512"/>
    <lineage>
        <taxon>Eukaryota</taxon>
        <taxon>Viridiplantae</taxon>
        <taxon>Streptophyta</taxon>
        <taxon>Embryophyta</taxon>
        <taxon>Tracheophyta</taxon>
        <taxon>Spermatophyta</taxon>
        <taxon>Magnoliopsida</taxon>
        <taxon>eudicotyledons</taxon>
        <taxon>Gunneridae</taxon>
        <taxon>Pentapetalae</taxon>
        <taxon>rosids</taxon>
        <taxon>fabids</taxon>
        <taxon>Fagales</taxon>
        <taxon>Fagaceae</taxon>
        <taxon>Quercus</taxon>
    </lineage>
</organism>
<gene>
    <name evidence="2" type="ORF">RGQ29_026740</name>
</gene>
<name>A0AAN7IJP8_QUERU</name>
<dbReference type="SUPFAM" id="SSF52058">
    <property type="entry name" value="L domain-like"/>
    <property type="match status" value="1"/>
</dbReference>
<dbReference type="InterPro" id="IPR001611">
    <property type="entry name" value="Leu-rich_rpt"/>
</dbReference>
<feature type="transmembrane region" description="Helical" evidence="1">
    <location>
        <begin position="197"/>
        <end position="219"/>
    </location>
</feature>
<dbReference type="PANTHER" id="PTHR48007:SF77">
    <property type="entry name" value="PROTEIN KINASE DOMAIN-CONTAINING PROTEIN"/>
    <property type="match status" value="1"/>
</dbReference>
<dbReference type="InterPro" id="IPR032675">
    <property type="entry name" value="LRR_dom_sf"/>
</dbReference>
<dbReference type="InterPro" id="IPR046959">
    <property type="entry name" value="PRK1-6/SRF4-like"/>
</dbReference>
<comment type="caution">
    <text evidence="2">The sequence shown here is derived from an EMBL/GenBank/DDBJ whole genome shotgun (WGS) entry which is preliminary data.</text>
</comment>
<accession>A0AAN7IJP8</accession>
<sequence length="447" mass="50477">MDSRRDLDLFLKRLVCITVLPLLITVCIGGIAWNGLVAHPSLHKLRGVKCNSQSIVEIRLENLNLSGILDVDALCKLPNLKVLSLAKNHIRGNIPNSILHCTRLTYLNLSNNHLSGRLPLALTKLKYLRRSDISKNHFTSIKPHFAQEFRSRYTYYSKSSSLQRNSTGDWVEAVHSRILSEGLSPYDDHDSELNGQWIALFGVLPLVLGIGLFLLYMYIVGQKAAKEREILKKVQDSPLKTPPVKTREGVEPVERHSGLVFFAEEHERFILEDLLEATADLQSQTVCSSLYKVVLKSSALYAVKRLKQLQVSFEEFSQTMIQIGSLKHPNILPLVGYHSTNEKKLFIYKYQSQGSLLNLLEEPDSLNVLREYGRLLLGASDPISSGERSELLPSLSPSISDVTLNPRLTLHLRSEACFGNWNPFISHNLYQSGSQKRKNSVYLSFSR</sequence>
<dbReference type="AlphaFoldDB" id="A0AAN7IJP8"/>
<dbReference type="Gene3D" id="3.30.200.20">
    <property type="entry name" value="Phosphorylase Kinase, domain 1"/>
    <property type="match status" value="1"/>
</dbReference>
<protein>
    <recommendedName>
        <fullName evidence="4">Protein kinase domain-containing protein</fullName>
    </recommendedName>
</protein>
<dbReference type="PANTHER" id="PTHR48007">
    <property type="entry name" value="LEUCINE-RICH REPEAT RECEPTOR-LIKE PROTEIN KINASE PXC1"/>
    <property type="match status" value="1"/>
</dbReference>
<evidence type="ECO:0008006" key="4">
    <source>
        <dbReference type="Google" id="ProtNLM"/>
    </source>
</evidence>
<keyword evidence="1" id="KW-0812">Transmembrane</keyword>
<dbReference type="SUPFAM" id="SSF56112">
    <property type="entry name" value="Protein kinase-like (PK-like)"/>
    <property type="match status" value="1"/>
</dbReference>
<evidence type="ECO:0000256" key="1">
    <source>
        <dbReference type="SAM" id="Phobius"/>
    </source>
</evidence>
<feature type="transmembrane region" description="Helical" evidence="1">
    <location>
        <begin position="14"/>
        <end position="36"/>
    </location>
</feature>
<keyword evidence="1" id="KW-0472">Membrane</keyword>
<reference evidence="2 3" key="1">
    <citation type="journal article" date="2023" name="G3 (Bethesda)">
        <title>A haplotype-resolved chromosome-scale genome for Quercus rubra L. provides insights into the genetics of adaptive traits for red oak species.</title>
        <authorList>
            <person name="Kapoor B."/>
            <person name="Jenkins J."/>
            <person name="Schmutz J."/>
            <person name="Zhebentyayeva T."/>
            <person name="Kuelheim C."/>
            <person name="Coggeshall M."/>
            <person name="Heim C."/>
            <person name="Lasky J.R."/>
            <person name="Leites L."/>
            <person name="Islam-Faridi N."/>
            <person name="Romero-Severson J."/>
            <person name="DeLeo V.L."/>
            <person name="Lucas S.M."/>
            <person name="Lazic D."/>
            <person name="Gailing O."/>
            <person name="Carlson J."/>
            <person name="Staton M."/>
        </authorList>
    </citation>
    <scope>NUCLEOTIDE SEQUENCE [LARGE SCALE GENOMIC DNA]</scope>
    <source>
        <strain evidence="2">Pseudo-F2</strain>
    </source>
</reference>
<dbReference type="Proteomes" id="UP001324115">
    <property type="component" value="Unassembled WGS sequence"/>
</dbReference>
<proteinExistence type="predicted"/>
<dbReference type="Gene3D" id="3.80.10.10">
    <property type="entry name" value="Ribonuclease Inhibitor"/>
    <property type="match status" value="1"/>
</dbReference>
<keyword evidence="3" id="KW-1185">Reference proteome</keyword>
<dbReference type="EMBL" id="JAXUIC010000008">
    <property type="protein sequence ID" value="KAK4575901.1"/>
    <property type="molecule type" value="Genomic_DNA"/>
</dbReference>